<organism evidence="4 5">
    <name type="scientific">Cordyceps confragosa</name>
    <name type="common">Lecanicillium lecanii</name>
    <dbReference type="NCBI Taxonomy" id="2714763"/>
    <lineage>
        <taxon>Eukaryota</taxon>
        <taxon>Fungi</taxon>
        <taxon>Dikarya</taxon>
        <taxon>Ascomycota</taxon>
        <taxon>Pezizomycotina</taxon>
        <taxon>Sordariomycetes</taxon>
        <taxon>Hypocreomycetidae</taxon>
        <taxon>Hypocreales</taxon>
        <taxon>Cordycipitaceae</taxon>
        <taxon>Akanthomyces</taxon>
    </lineage>
</organism>
<dbReference type="InterPro" id="IPR051532">
    <property type="entry name" value="Ester_Hydrolysis_Enzymes"/>
</dbReference>
<dbReference type="Proteomes" id="UP000243081">
    <property type="component" value="Unassembled WGS sequence"/>
</dbReference>
<feature type="signal peptide" evidence="2">
    <location>
        <begin position="1"/>
        <end position="17"/>
    </location>
</feature>
<dbReference type="AlphaFoldDB" id="A0A179IIE1"/>
<dbReference type="InterPro" id="IPR036514">
    <property type="entry name" value="SGNH_hydro_sf"/>
</dbReference>
<dbReference type="PANTHER" id="PTHR30383:SF5">
    <property type="entry name" value="SGNH HYDROLASE-TYPE ESTERASE DOMAIN-CONTAINING PROTEIN"/>
    <property type="match status" value="1"/>
</dbReference>
<dbReference type="Pfam" id="PF13472">
    <property type="entry name" value="Lipase_GDSL_2"/>
    <property type="match status" value="1"/>
</dbReference>
<gene>
    <name evidence="4" type="ORF">LLEC1_05006</name>
</gene>
<feature type="chain" id="PRO_5008104466" description="SGNH hydrolase-type esterase domain-containing protein" evidence="2">
    <location>
        <begin position="18"/>
        <end position="877"/>
    </location>
</feature>
<evidence type="ECO:0000256" key="1">
    <source>
        <dbReference type="SAM" id="MobiDB-lite"/>
    </source>
</evidence>
<dbReference type="PANTHER" id="PTHR30383">
    <property type="entry name" value="THIOESTERASE 1/PROTEASE 1/LYSOPHOSPHOLIPASE L1"/>
    <property type="match status" value="1"/>
</dbReference>
<dbReference type="InterPro" id="IPR029167">
    <property type="entry name" value="Mug117"/>
</dbReference>
<keyword evidence="2" id="KW-0732">Signal</keyword>
<protein>
    <recommendedName>
        <fullName evidence="3">SGNH hydrolase-type esterase domain-containing protein</fullName>
    </recommendedName>
</protein>
<feature type="domain" description="SGNH hydrolase-type esterase" evidence="3">
    <location>
        <begin position="515"/>
        <end position="699"/>
    </location>
</feature>
<evidence type="ECO:0000256" key="2">
    <source>
        <dbReference type="SAM" id="SignalP"/>
    </source>
</evidence>
<dbReference type="CDD" id="cd01823">
    <property type="entry name" value="SEST_like"/>
    <property type="match status" value="1"/>
</dbReference>
<feature type="region of interest" description="Disordered" evidence="1">
    <location>
        <begin position="716"/>
        <end position="737"/>
    </location>
</feature>
<comment type="caution">
    <text evidence="4">The sequence shown here is derived from an EMBL/GenBank/DDBJ whole genome shotgun (WGS) entry which is preliminary data.</text>
</comment>
<evidence type="ECO:0000313" key="5">
    <source>
        <dbReference type="Proteomes" id="UP000243081"/>
    </source>
</evidence>
<reference evidence="4 5" key="1">
    <citation type="submission" date="2016-03" db="EMBL/GenBank/DDBJ databases">
        <title>Fine-scale spatial genetic structure of a fungal parasite of coffee scale insects.</title>
        <authorList>
            <person name="Jackson D."/>
            <person name="Zemenick K.A."/>
            <person name="Malloure B."/>
            <person name="Quandt C.A."/>
            <person name="James T.Y."/>
        </authorList>
    </citation>
    <scope>NUCLEOTIDE SEQUENCE [LARGE SCALE GENOMIC DNA]</scope>
    <source>
        <strain evidence="4 5">UM487</strain>
    </source>
</reference>
<accession>A0A179IIE1</accession>
<keyword evidence="5" id="KW-1185">Reference proteome</keyword>
<sequence length="877" mass="97152">MSKLLLCSLAAAALVECATLSPSHHGIQRNYAMRSSPIWTRDEDFDESDLSFITRMAAVGDSYSAGIGAGSHLGSILDALDPQSDWACRRYDSAYPSLLNTDDRLGDSSKRKFQFESCSGAVTKDILDKQIPRIDSNQQVILLSAGKHHPFVTKRCYCSRLLTDTIHPGGNDAELVKILNKCIFQWAVLNKDQVAVAKLLALDRNFAWAKDYDWDLLGLTCEEQLDRTRSIIDSDSFRNDLDTLIQAAKAKLAPEYAKFFADDMSPDCDKVSWATWYYKLYTLFHGYQYLTSSNRRAMNSLVDAMNSRLADAVERAGPSVTFVNYDQYTGRWGGRFCEKGVDESTSASNTRKGLMFYELNSWDVLGFSPWKRSNDDPLEGTFDGDQEILAQITLLMDEGAKFTQEQANTRSFAAVKNAALASSNFNVQVPNLLPDGYGRVFHPQILLHQLISNLIIYHMVDRNLQTHGLPSVPEIETIDSCPLASSIEGRSILRYQNTEKGKSVSPGAELRILGIGDSITVGFLADHNAGEDGYRLRLRDDLSEDKVVFAGTETSDGTMTDGYFAAWSGKTIKYISDHIGPSLKQRPNIILLHAGTSDMDPSSATSQEGNDPSGAADRLGKLIDYIVDECPDATILVAMIINSCVPDQGDRIKSYQALIPGIVKTRRYAGKHVIAADFTTFQTSWLSDCLHPSRDGYKIFGDYWYDFISQIPKSWITKPQGDGPNRPTIEPPPPPPAPSPYYDCKGAGLCSTTPVKFCDRAVNEMKRGDNIYESNRAALVYRGNCYGNMDGYGCSVQIRGTDENGKNCKITGDELWQAYQDIRKSGDCRMCGSKHFGNGCLVSVDYYVNCSNRTGGLRLSSNATGPEEQYTNATRSE</sequence>
<dbReference type="GO" id="GO:0004622">
    <property type="term" value="F:phosphatidylcholine lysophospholipase activity"/>
    <property type="evidence" value="ECO:0007669"/>
    <property type="project" value="TreeGrafter"/>
</dbReference>
<dbReference type="SUPFAM" id="SSF52266">
    <property type="entry name" value="SGNH hydrolase"/>
    <property type="match status" value="2"/>
</dbReference>
<evidence type="ECO:0000313" key="4">
    <source>
        <dbReference type="EMBL" id="OAR01499.1"/>
    </source>
</evidence>
<proteinExistence type="predicted"/>
<dbReference type="OrthoDB" id="2119228at2759"/>
<dbReference type="InterPro" id="IPR013830">
    <property type="entry name" value="SGNH_hydro"/>
</dbReference>
<dbReference type="CDD" id="cd01833">
    <property type="entry name" value="XynB_like"/>
    <property type="match status" value="1"/>
</dbReference>
<evidence type="ECO:0000259" key="3">
    <source>
        <dbReference type="Pfam" id="PF13472"/>
    </source>
</evidence>
<dbReference type="EMBL" id="LUKN01001114">
    <property type="protein sequence ID" value="OAR01499.1"/>
    <property type="molecule type" value="Genomic_DNA"/>
</dbReference>
<dbReference type="Gene3D" id="3.40.50.1110">
    <property type="entry name" value="SGNH hydrolase"/>
    <property type="match status" value="2"/>
</dbReference>
<dbReference type="Pfam" id="PF15474">
    <property type="entry name" value="MU117"/>
    <property type="match status" value="1"/>
</dbReference>
<dbReference type="InterPro" id="IPR037460">
    <property type="entry name" value="SEST-like"/>
</dbReference>
<name>A0A179IIE1_CORDF</name>